<evidence type="ECO:0000256" key="1">
    <source>
        <dbReference type="SAM" id="MobiDB-lite"/>
    </source>
</evidence>
<gene>
    <name evidence="2" type="ORF">GMOD_00004955</name>
</gene>
<dbReference type="Proteomes" id="UP000265663">
    <property type="component" value="Unassembled WGS sequence"/>
</dbReference>
<dbReference type="AlphaFoldDB" id="A0A3M7MI54"/>
<evidence type="ECO:0000313" key="3">
    <source>
        <dbReference type="Proteomes" id="UP000265663"/>
    </source>
</evidence>
<organism evidence="2 3">
    <name type="scientific">Pyrenophora seminiperda CCB06</name>
    <dbReference type="NCBI Taxonomy" id="1302712"/>
    <lineage>
        <taxon>Eukaryota</taxon>
        <taxon>Fungi</taxon>
        <taxon>Dikarya</taxon>
        <taxon>Ascomycota</taxon>
        <taxon>Pezizomycotina</taxon>
        <taxon>Dothideomycetes</taxon>
        <taxon>Pleosporomycetidae</taxon>
        <taxon>Pleosporales</taxon>
        <taxon>Pleosporineae</taxon>
        <taxon>Pleosporaceae</taxon>
        <taxon>Pyrenophora</taxon>
    </lineage>
</organism>
<accession>A0A3M7MI54</accession>
<name>A0A3M7MI54_9PLEO</name>
<feature type="region of interest" description="Disordered" evidence="1">
    <location>
        <begin position="1"/>
        <end position="22"/>
    </location>
</feature>
<keyword evidence="3" id="KW-1185">Reference proteome</keyword>
<sequence length="413" mass="46306">MVQNSAAGSQPDPAHTKLHKERLILSPDPDGFYRCKKCNRSHLCPEPCMFHEQGCNDAEEPSANQNCASGDTKENTHNDLKHEAVPKPYVRNCRGVWCGDGTHYVQVDVSQPMGLDSTIRQVDEVKTFPVDDFFQMEFSRTEVYEDTVKKIKKFDERCCRPVQDTITARAPEHRSPNAGTDSILSSYKIVLKRLQSCFSLCIPTHRKSNRWTTSTCPSTPDLRPNSSCPSTEAIIADNGHRLKVEKSDSNRDMGYRKPTADMPTHMYIASVQTFTEDHFAIYEPSLNSAEATDTFLPESVTGVVAVNRFYSTCEGVHGCGVLVLTHPDTITLLERVSLNALINHERIAGQLQDILGEPAYNGLLRFEEKRALIRDPVYNGILPDSLQIRVGEKLPLNQCPPILQAEVRSILNF</sequence>
<evidence type="ECO:0000313" key="2">
    <source>
        <dbReference type="EMBL" id="RMZ74112.1"/>
    </source>
</evidence>
<protein>
    <submittedName>
        <fullName evidence="2">Uncharacterized protein</fullName>
    </submittedName>
</protein>
<dbReference type="EMBL" id="KE747843">
    <property type="protein sequence ID" value="RMZ74112.1"/>
    <property type="molecule type" value="Genomic_DNA"/>
</dbReference>
<reference evidence="2 3" key="1">
    <citation type="journal article" date="2014" name="PLoS ONE">
        <title>De novo Genome Assembly of the Fungal Plant Pathogen Pyrenophora semeniperda.</title>
        <authorList>
            <person name="Soliai M.M."/>
            <person name="Meyer S.E."/>
            <person name="Udall J.A."/>
            <person name="Elzinga D.E."/>
            <person name="Hermansen R.A."/>
            <person name="Bodily P.M."/>
            <person name="Hart A.A."/>
            <person name="Coleman C.E."/>
        </authorList>
    </citation>
    <scope>NUCLEOTIDE SEQUENCE [LARGE SCALE GENOMIC DNA]</scope>
    <source>
        <strain evidence="2 3">CCB06</strain>
        <tissue evidence="2">Mycelium</tissue>
    </source>
</reference>
<dbReference type="OrthoDB" id="3670965at2759"/>
<proteinExistence type="predicted"/>